<protein>
    <submittedName>
        <fullName evidence="2">Phage holin family protein</fullName>
    </submittedName>
</protein>
<sequence length="115" mass="12776">MTRLVLKWVLNAFALFLVMKLIPGIQIDRFQDLLVGALVIGLLNAFLRPVIVLLTLPVTVLTLGLFTLVINGLMFYLAATLVHGFRVSGFTTAFVAALLFSLFSFVFNMLVRKDT</sequence>
<comment type="caution">
    <text evidence="2">The sequence shown here is derived from an EMBL/GenBank/DDBJ whole genome shotgun (WGS) entry which is preliminary data.</text>
</comment>
<dbReference type="Pfam" id="PF04020">
    <property type="entry name" value="Phage_holin_4_2"/>
    <property type="match status" value="1"/>
</dbReference>
<keyword evidence="1" id="KW-1133">Transmembrane helix</keyword>
<dbReference type="PANTHER" id="PTHR37309:SF1">
    <property type="entry name" value="SLR0284 PROTEIN"/>
    <property type="match status" value="1"/>
</dbReference>
<feature type="transmembrane region" description="Helical" evidence="1">
    <location>
        <begin position="90"/>
        <end position="111"/>
    </location>
</feature>
<proteinExistence type="predicted"/>
<dbReference type="PANTHER" id="PTHR37309">
    <property type="entry name" value="SLR0284 PROTEIN"/>
    <property type="match status" value="1"/>
</dbReference>
<dbReference type="Proteomes" id="UP000324298">
    <property type="component" value="Unassembled WGS sequence"/>
</dbReference>
<evidence type="ECO:0000256" key="1">
    <source>
        <dbReference type="SAM" id="Phobius"/>
    </source>
</evidence>
<keyword evidence="1" id="KW-0472">Membrane</keyword>
<keyword evidence="3" id="KW-1185">Reference proteome</keyword>
<dbReference type="OrthoDB" id="9797048at2"/>
<evidence type="ECO:0000313" key="3">
    <source>
        <dbReference type="Proteomes" id="UP000324298"/>
    </source>
</evidence>
<keyword evidence="1" id="KW-0812">Transmembrane</keyword>
<dbReference type="RefSeq" id="WP_149305957.1">
    <property type="nucleotide sequence ID" value="NZ_SRSD01000001.1"/>
</dbReference>
<name>A0A5A9XQF2_9BACT</name>
<accession>A0A5A9XQF2</accession>
<feature type="transmembrane region" description="Helical" evidence="1">
    <location>
        <begin position="6"/>
        <end position="22"/>
    </location>
</feature>
<feature type="transmembrane region" description="Helical" evidence="1">
    <location>
        <begin position="60"/>
        <end position="78"/>
    </location>
</feature>
<evidence type="ECO:0000313" key="2">
    <source>
        <dbReference type="EMBL" id="KAA0895377.1"/>
    </source>
</evidence>
<feature type="transmembrane region" description="Helical" evidence="1">
    <location>
        <begin position="34"/>
        <end position="54"/>
    </location>
</feature>
<gene>
    <name evidence="2" type="ORF">ET418_02325</name>
</gene>
<dbReference type="AlphaFoldDB" id="A0A5A9XQF2"/>
<dbReference type="InterPro" id="IPR007165">
    <property type="entry name" value="Phage_holin_4_2"/>
</dbReference>
<dbReference type="EMBL" id="SRSD01000001">
    <property type="protein sequence ID" value="KAA0895377.1"/>
    <property type="molecule type" value="Genomic_DNA"/>
</dbReference>
<reference evidence="2 3" key="1">
    <citation type="submission" date="2019-04" db="EMBL/GenBank/DDBJ databases">
        <title>Geobacter ruber sp. nov., ferric-reducing bacteria isolated from paddy soil.</title>
        <authorList>
            <person name="Xu Z."/>
            <person name="Masuda Y."/>
            <person name="Itoh H."/>
            <person name="Senoo K."/>
        </authorList>
    </citation>
    <scope>NUCLEOTIDE SEQUENCE [LARGE SCALE GENOMIC DNA]</scope>
    <source>
        <strain evidence="2 3">Red88</strain>
    </source>
</reference>
<organism evidence="2 3">
    <name type="scientific">Oryzomonas rubra</name>
    <dbReference type="NCBI Taxonomy" id="2509454"/>
    <lineage>
        <taxon>Bacteria</taxon>
        <taxon>Pseudomonadati</taxon>
        <taxon>Thermodesulfobacteriota</taxon>
        <taxon>Desulfuromonadia</taxon>
        <taxon>Geobacterales</taxon>
        <taxon>Geobacteraceae</taxon>
        <taxon>Oryzomonas</taxon>
    </lineage>
</organism>